<comment type="similarity">
    <text evidence="2">Belongs to the urea transporter family.</text>
</comment>
<feature type="transmembrane region" description="Helical" evidence="9">
    <location>
        <begin position="292"/>
        <end position="315"/>
    </location>
</feature>
<gene>
    <name evidence="10" type="ORF">EVOR1521_LOCUS28818</name>
</gene>
<evidence type="ECO:0008006" key="12">
    <source>
        <dbReference type="Google" id="ProtNLM"/>
    </source>
</evidence>
<reference evidence="10" key="1">
    <citation type="submission" date="2023-08" db="EMBL/GenBank/DDBJ databases">
        <authorList>
            <person name="Chen Y."/>
            <person name="Shah S."/>
            <person name="Dougan E. K."/>
            <person name="Thang M."/>
            <person name="Chan C."/>
        </authorList>
    </citation>
    <scope>NUCLEOTIDE SEQUENCE</scope>
</reference>
<feature type="transmembrane region" description="Helical" evidence="9">
    <location>
        <begin position="213"/>
        <end position="234"/>
    </location>
</feature>
<dbReference type="PANTHER" id="PTHR10464:SF4">
    <property type="entry name" value="UREA TRANSPORTER"/>
    <property type="match status" value="1"/>
</dbReference>
<dbReference type="GO" id="GO:0015204">
    <property type="term" value="F:urea transmembrane transporter activity"/>
    <property type="evidence" value="ECO:0007669"/>
    <property type="project" value="InterPro"/>
</dbReference>
<evidence type="ECO:0000256" key="5">
    <source>
        <dbReference type="ARBA" id="ARBA00022989"/>
    </source>
</evidence>
<keyword evidence="4 9" id="KW-0812">Transmembrane</keyword>
<comment type="caution">
    <text evidence="10">The sequence shown here is derived from an EMBL/GenBank/DDBJ whole genome shotgun (WGS) entry which is preliminary data.</text>
</comment>
<keyword evidence="3" id="KW-1003">Cell membrane</keyword>
<dbReference type="AlphaFoldDB" id="A0AA36JIS7"/>
<dbReference type="Proteomes" id="UP001178507">
    <property type="component" value="Unassembled WGS sequence"/>
</dbReference>
<dbReference type="InterPro" id="IPR004937">
    <property type="entry name" value="Urea_transporter"/>
</dbReference>
<feature type="region of interest" description="Disordered" evidence="8">
    <location>
        <begin position="1"/>
        <end position="34"/>
    </location>
</feature>
<evidence type="ECO:0000256" key="1">
    <source>
        <dbReference type="ARBA" id="ARBA00004651"/>
    </source>
</evidence>
<feature type="transmembrane region" description="Helical" evidence="9">
    <location>
        <begin position="160"/>
        <end position="178"/>
    </location>
</feature>
<protein>
    <recommendedName>
        <fullName evidence="12">Urea transporter</fullName>
    </recommendedName>
</protein>
<dbReference type="PANTHER" id="PTHR10464">
    <property type="entry name" value="UREA TRANSPORTER"/>
    <property type="match status" value="1"/>
</dbReference>
<proteinExistence type="inferred from homology"/>
<organism evidence="10 11">
    <name type="scientific">Effrenium voratum</name>
    <dbReference type="NCBI Taxonomy" id="2562239"/>
    <lineage>
        <taxon>Eukaryota</taxon>
        <taxon>Sar</taxon>
        <taxon>Alveolata</taxon>
        <taxon>Dinophyceae</taxon>
        <taxon>Suessiales</taxon>
        <taxon>Symbiodiniaceae</taxon>
        <taxon>Effrenium</taxon>
    </lineage>
</organism>
<dbReference type="EMBL" id="CAUJNA010003654">
    <property type="protein sequence ID" value="CAJ1407013.1"/>
    <property type="molecule type" value="Genomic_DNA"/>
</dbReference>
<evidence type="ECO:0000256" key="8">
    <source>
        <dbReference type="SAM" id="MobiDB-lite"/>
    </source>
</evidence>
<comment type="subcellular location">
    <subcellularLocation>
        <location evidence="1">Cell membrane</location>
        <topology evidence="1">Multi-pass membrane protein</topology>
    </subcellularLocation>
</comment>
<evidence type="ECO:0000313" key="10">
    <source>
        <dbReference type="EMBL" id="CAJ1407013.1"/>
    </source>
</evidence>
<name>A0AA36JIS7_9DINO</name>
<accession>A0AA36JIS7</accession>
<evidence type="ECO:0000256" key="7">
    <source>
        <dbReference type="ARBA" id="ARBA00033993"/>
    </source>
</evidence>
<dbReference type="GO" id="GO:0005886">
    <property type="term" value="C:plasma membrane"/>
    <property type="evidence" value="ECO:0007669"/>
    <property type="project" value="UniProtKB-SubCell"/>
</dbReference>
<comment type="catalytic activity">
    <reaction evidence="7">
        <text>urea(in) = urea(out)</text>
        <dbReference type="Rhea" id="RHEA:32799"/>
        <dbReference type="ChEBI" id="CHEBI:16199"/>
    </reaction>
</comment>
<feature type="transmembrane region" description="Helical" evidence="9">
    <location>
        <begin position="268"/>
        <end position="285"/>
    </location>
</feature>
<keyword evidence="11" id="KW-1185">Reference proteome</keyword>
<keyword evidence="5 9" id="KW-1133">Transmembrane helix</keyword>
<evidence type="ECO:0000256" key="4">
    <source>
        <dbReference type="ARBA" id="ARBA00022692"/>
    </source>
</evidence>
<feature type="transmembrane region" description="Helical" evidence="9">
    <location>
        <begin position="321"/>
        <end position="337"/>
    </location>
</feature>
<dbReference type="Gene3D" id="1.10.3430.10">
    <property type="entry name" value="Ammonium transporter AmtB like domains"/>
    <property type="match status" value="1"/>
</dbReference>
<evidence type="ECO:0000256" key="9">
    <source>
        <dbReference type="SAM" id="Phobius"/>
    </source>
</evidence>
<evidence type="ECO:0000313" key="11">
    <source>
        <dbReference type="Proteomes" id="UP001178507"/>
    </source>
</evidence>
<evidence type="ECO:0000256" key="3">
    <source>
        <dbReference type="ARBA" id="ARBA00022475"/>
    </source>
</evidence>
<evidence type="ECO:0000256" key="6">
    <source>
        <dbReference type="ARBA" id="ARBA00023136"/>
    </source>
</evidence>
<dbReference type="Pfam" id="PF03253">
    <property type="entry name" value="UT"/>
    <property type="match status" value="1"/>
</dbReference>
<evidence type="ECO:0000256" key="2">
    <source>
        <dbReference type="ARBA" id="ARBA00005914"/>
    </source>
</evidence>
<sequence length="363" mass="37578">MEGIELGAPTYDTKTPDSDNADSSNPERTSLEDKSCSFSDMVQQFMTSLLCELLRGISQVPLCGSLTAGVLCGLALAFADLEVCALALLGCAAQTCMAHICRLDAKSISEGTFGYNGVLIGCALATFCSLSFAWIALTTILLGAASALLTALLARLPVQFSFAFNLLTLVTLGTMSAATGRRVVPAEAGALSWAGDFHLLSAGDWVESTLNGVAQMMFVRSPLSGVLVFLGCLYESPYGAFSVLAASLIGALGGAFCGAPAAHVEAGLWGYNAALTVAWISLCSLPTAASIAFVCIGAVLATALYAGLAWAFAAFPGLPCLSLPFCIASLLCFMLMIPMRWAKRPQSAENAESAESAPPSSQV</sequence>
<dbReference type="InterPro" id="IPR029020">
    <property type="entry name" value="Ammonium/urea_transptr"/>
</dbReference>
<keyword evidence="6 9" id="KW-0472">Membrane</keyword>